<proteinExistence type="predicted"/>
<feature type="compositionally biased region" description="Low complexity" evidence="1">
    <location>
        <begin position="745"/>
        <end position="755"/>
    </location>
</feature>
<dbReference type="Proteomes" id="UP000243197">
    <property type="component" value="Chromosome"/>
</dbReference>
<reference evidence="2 3" key="1">
    <citation type="submission" date="2014-03" db="EMBL/GenBank/DDBJ databases">
        <title>complete genome sequence of Flavobacteriaceae bacterium JBKA-6.</title>
        <authorList>
            <person name="Takano T."/>
            <person name="Nakamura Y."/>
            <person name="Takuma S."/>
            <person name="Yasuike M."/>
            <person name="Matsuyama T."/>
            <person name="Sakai T."/>
            <person name="Fujiwara A."/>
            <person name="Kimoto K."/>
            <person name="Fukuda Y."/>
            <person name="Kondo H."/>
            <person name="Hirono I."/>
            <person name="Nakayasu C."/>
        </authorList>
    </citation>
    <scope>NUCLEOTIDE SEQUENCE [LARGE SCALE GENOMIC DNA]</scope>
    <source>
        <strain evidence="2 3">JBKA-6</strain>
    </source>
</reference>
<protein>
    <submittedName>
        <fullName evidence="2">Pkd domain containing protein</fullName>
    </submittedName>
</protein>
<name>A0A1J1E4G8_9FLAO</name>
<dbReference type="PROSITE" id="PS51257">
    <property type="entry name" value="PROKAR_LIPOPROTEIN"/>
    <property type="match status" value="1"/>
</dbReference>
<organism evidence="2 3">
    <name type="scientific">Ichthyobacterium seriolicida</name>
    <dbReference type="NCBI Taxonomy" id="242600"/>
    <lineage>
        <taxon>Bacteria</taxon>
        <taxon>Pseudomonadati</taxon>
        <taxon>Bacteroidota</taxon>
        <taxon>Flavobacteriia</taxon>
        <taxon>Flavobacteriales</taxon>
        <taxon>Ichthyobacteriaceae</taxon>
        <taxon>Ichthyobacterium</taxon>
    </lineage>
</organism>
<evidence type="ECO:0000313" key="3">
    <source>
        <dbReference type="Proteomes" id="UP000243197"/>
    </source>
</evidence>
<dbReference type="Gene3D" id="2.60.40.2340">
    <property type="match status" value="7"/>
</dbReference>
<evidence type="ECO:0000313" key="2">
    <source>
        <dbReference type="EMBL" id="BAV94214.1"/>
    </source>
</evidence>
<keyword evidence="3" id="KW-1185">Reference proteome</keyword>
<dbReference type="AlphaFoldDB" id="A0A1J1E4G8"/>
<dbReference type="RefSeq" id="WP_096684945.1">
    <property type="nucleotide sequence ID" value="NZ_AP014564.1"/>
</dbReference>
<dbReference type="OrthoDB" id="713122at2"/>
<dbReference type="KEGG" id="ise:JBKA6_0201"/>
<accession>A0A1J1E4G8</accession>
<dbReference type="EMBL" id="AP014564">
    <property type="protein sequence ID" value="BAV94214.1"/>
    <property type="molecule type" value="Genomic_DNA"/>
</dbReference>
<feature type="region of interest" description="Disordered" evidence="1">
    <location>
        <begin position="737"/>
        <end position="765"/>
    </location>
</feature>
<sequence>MKTFSFIFIRSIFSFVLLSVFFSSCFKEKKVDPDLNSNLSSENKIISFELINSDNEDKNLRADIPGIVVDSDFTVSLKVPSDAIFEGLKVKVVVSENASISPENGSEVTFDLVSGSNPEVYTKVFKVTAQDGSVQDYAVNITKSLFSDRSITSFVLEKSKNVGKIFSDRIGLIDENATPPTIILQVSDAATLTDLKPTIVKSGNSVSPDNEVAVSFTNNSATDYKVTSGDGQEKIYKVTVIQSLSSNNKISEFAFTKDNANNTGLKLSRSSTGTRASDVIISDSSDGRTGTIAVKASSTATITELLPNITKHERATISPAISAYDYSNSKVYTVTAQDGQTRDYTVSVSKSLSNDKNMTSFIFEHAKNTEKSLNSKDYSAGTINSTPDSDVDININLPYTVSNLNGLKPTIALSHDAIVNPESETPQDFIRGTAKRYVVTAQDGTTKNYDITIPVLQTGVEITSLKIKQSDHSSDSKVRFAPGVTEVEGDISNTGDTYKVDIILDGDDDASVTLKPEITLSAGASVDPTSGTGMEFTYGTAQTYTVTAENGSTRAYSITVKSSNSKLKSFGFKTTTGNNSGTGKIVKDISGVINHTTKTVTVKVPHNAELNALTPEVLGNKGSTVTLKTGGGSANTAQDFSSQKTYTVTAQDGKSTTDYTVNVSNYAEPRIETFKFSATTNSGKKLGGEDIIGVINHNSGDTPGEIILKVPHDAEISDLTPEVVAATTPSGIEVYKESTGTQNANSSNDFSSSDSSPKKYSAVDPAGGRKTYNVKVFKAPAITEFKFTSSANGSASFPSGTTEYTGIVTDNSLTAGTITVTIDNTVTLTSLKPDITVSNGTVSPTDSESKDFSSETTYTVMHSNDSNFTKTYTVSVNKSLKP</sequence>
<gene>
    <name evidence="2" type="ORF">JBKA6_0201</name>
</gene>
<evidence type="ECO:0000256" key="1">
    <source>
        <dbReference type="SAM" id="MobiDB-lite"/>
    </source>
</evidence>